<name>A0A100JVJ1_STRSC</name>
<accession>A0A100JVJ1</accession>
<sequence length="105" mass="11296">MYCLGLVPAVLPTAARPPQRRGLAGLGKERLVPVPVVPDISRRPVTMVPIPSPDGEVGASSKIQSPSGCRCRLNRSAARFTSGATRRLNREPTMRILRKGDIILA</sequence>
<reference evidence="2 3" key="2">
    <citation type="journal article" date="2016" name="Genome Announc.">
        <title>Draft Genome Sequences of Streptomyces scabiei S58, Streptomyces turgidiscabies T45, and Streptomyces acidiscabies a10, the Pathogens of Potato Common Scab, Isolated in Japan.</title>
        <authorList>
            <person name="Tomihama T."/>
            <person name="Nishi Y."/>
            <person name="Sakai M."/>
            <person name="Ikenaga M."/>
            <person name="Okubo T."/>
            <person name="Ikeda S."/>
        </authorList>
    </citation>
    <scope>NUCLEOTIDE SEQUENCE [LARGE SCALE GENOMIC DNA]</scope>
    <source>
        <strain evidence="2 3">S58</strain>
    </source>
</reference>
<reference evidence="3" key="3">
    <citation type="submission" date="2016-02" db="EMBL/GenBank/DDBJ databases">
        <title>Draft genome of pathogenic Streptomyces sp. in Japan.</title>
        <authorList>
            <person name="Tomihama T."/>
            <person name="Ikenaga M."/>
            <person name="Sakai M."/>
            <person name="Okubo T."/>
            <person name="Ikeda S."/>
        </authorList>
    </citation>
    <scope>NUCLEOTIDE SEQUENCE [LARGE SCALE GENOMIC DNA]</scope>
    <source>
        <strain evidence="3">S58</strain>
    </source>
</reference>
<organism evidence="2 3">
    <name type="scientific">Streptomyces scabiei</name>
    <dbReference type="NCBI Taxonomy" id="1930"/>
    <lineage>
        <taxon>Bacteria</taxon>
        <taxon>Bacillati</taxon>
        <taxon>Actinomycetota</taxon>
        <taxon>Actinomycetes</taxon>
        <taxon>Kitasatosporales</taxon>
        <taxon>Streptomycetaceae</taxon>
        <taxon>Streptomyces</taxon>
    </lineage>
</organism>
<reference evidence="3" key="1">
    <citation type="submission" date="2015-11" db="EMBL/GenBank/DDBJ databases">
        <authorList>
            <consortium name="Cross-ministerial Strategic Innovation Promotion Program (SIP) consortium"/>
            <person name="Tomihama T."/>
            <person name="Ikenaga M."/>
            <person name="Sakai M."/>
            <person name="Okubo T."/>
            <person name="Ikeda S."/>
        </authorList>
    </citation>
    <scope>NUCLEOTIDE SEQUENCE [LARGE SCALE GENOMIC DNA]</scope>
    <source>
        <strain evidence="3">S58</strain>
    </source>
</reference>
<dbReference type="AlphaFoldDB" id="A0A100JVJ1"/>
<gene>
    <name evidence="2" type="ORF">SsS58_06913</name>
</gene>
<evidence type="ECO:0000313" key="2">
    <source>
        <dbReference type="EMBL" id="GAQ66482.1"/>
    </source>
</evidence>
<dbReference type="EMBL" id="BCMM01000041">
    <property type="protein sequence ID" value="GAQ66482.1"/>
    <property type="molecule type" value="Genomic_DNA"/>
</dbReference>
<protein>
    <submittedName>
        <fullName evidence="2">Uncharacterized protein</fullName>
    </submittedName>
</protein>
<evidence type="ECO:0000256" key="1">
    <source>
        <dbReference type="SAM" id="MobiDB-lite"/>
    </source>
</evidence>
<dbReference type="Proteomes" id="UP000067448">
    <property type="component" value="Unassembled WGS sequence"/>
</dbReference>
<proteinExistence type="predicted"/>
<evidence type="ECO:0000313" key="3">
    <source>
        <dbReference type="Proteomes" id="UP000067448"/>
    </source>
</evidence>
<comment type="caution">
    <text evidence="2">The sequence shown here is derived from an EMBL/GenBank/DDBJ whole genome shotgun (WGS) entry which is preliminary data.</text>
</comment>
<feature type="region of interest" description="Disordered" evidence="1">
    <location>
        <begin position="44"/>
        <end position="68"/>
    </location>
</feature>